<feature type="region of interest" description="Disordered" evidence="1">
    <location>
        <begin position="272"/>
        <end position="308"/>
    </location>
</feature>
<dbReference type="InParanoid" id="A0A1E1KJA8"/>
<dbReference type="Proteomes" id="UP000178129">
    <property type="component" value="Unassembled WGS sequence"/>
</dbReference>
<feature type="transmembrane region" description="Helical" evidence="2">
    <location>
        <begin position="171"/>
        <end position="191"/>
    </location>
</feature>
<keyword evidence="2" id="KW-0472">Membrane</keyword>
<sequence length="490" mass="53561">MAFQMKDPAKAQRMNIAVSIWTARIIPVILAGIVGYATYVLTVVLCVHYLLIKHNDRRAAIPILVIHFILFLLMAASFFRLLYITILDPPLVPLGPSAIRSRSGKEAGSGIGGGEYNSGQSSRGISSNVGAQEDPDSPGLELFYTKDVFVCELDGKPKWCSHCANDENVNAQFAVILGLSAFFFMFTAGMAGSSIHDAMWNLTQVEHLIANTKVYTLAVIKPSNDTLLQVNPALVSQPPFAEITYPLGADIPSQARSQQRGIPVVRSISHAGQWRPSPAVPSPNQASQLPDNSLPANPSTDIRSSDAPAAFPIEPSARLRNPLNPDIPFDRSSPPPAAIHGQEQISNRDLQATRTFAILSLPDVNQNPWDLGSVTLNIKSLMGNNIIDWFLPIRRSPCCDHEGTESHFAIGPYVQQARRIAGFIEDPGAQSECSGSRNHIARSSRSAVEGNTGYVDSTRDKEDVEMRRLKDSRHASTEMGESVNRVERRY</sequence>
<evidence type="ECO:0000313" key="3">
    <source>
        <dbReference type="EMBL" id="CZS98080.1"/>
    </source>
</evidence>
<reference evidence="4" key="1">
    <citation type="submission" date="2016-03" db="EMBL/GenBank/DDBJ databases">
        <authorList>
            <person name="Ploux O."/>
        </authorList>
    </citation>
    <scope>NUCLEOTIDE SEQUENCE [LARGE SCALE GENOMIC DNA]</scope>
    <source>
        <strain evidence="4">UK7</strain>
    </source>
</reference>
<feature type="compositionally biased region" description="Polar residues" evidence="1">
    <location>
        <begin position="431"/>
        <end position="446"/>
    </location>
</feature>
<evidence type="ECO:0000313" key="4">
    <source>
        <dbReference type="Proteomes" id="UP000178129"/>
    </source>
</evidence>
<accession>A0A1E1KJA8</accession>
<feature type="region of interest" description="Disordered" evidence="1">
    <location>
        <begin position="429"/>
        <end position="490"/>
    </location>
</feature>
<dbReference type="STRING" id="914237.A0A1E1KJA8"/>
<protein>
    <recommendedName>
        <fullName evidence="5">Palmitoyltransferase</fullName>
    </recommendedName>
</protein>
<name>A0A1E1KJA8_9HELO</name>
<evidence type="ECO:0000256" key="2">
    <source>
        <dbReference type="SAM" id="Phobius"/>
    </source>
</evidence>
<organism evidence="3 4">
    <name type="scientific">Rhynchosporium graminicola</name>
    <dbReference type="NCBI Taxonomy" id="2792576"/>
    <lineage>
        <taxon>Eukaryota</taxon>
        <taxon>Fungi</taxon>
        <taxon>Dikarya</taxon>
        <taxon>Ascomycota</taxon>
        <taxon>Pezizomycotina</taxon>
        <taxon>Leotiomycetes</taxon>
        <taxon>Helotiales</taxon>
        <taxon>Ploettnerulaceae</taxon>
        <taxon>Rhynchosporium</taxon>
    </lineage>
</organism>
<keyword evidence="4" id="KW-1185">Reference proteome</keyword>
<gene>
    <name evidence="3" type="ORF">RCO7_08848</name>
</gene>
<dbReference type="EMBL" id="FJUW01000014">
    <property type="protein sequence ID" value="CZS98080.1"/>
    <property type="molecule type" value="Genomic_DNA"/>
</dbReference>
<feature type="compositionally biased region" description="Basic and acidic residues" evidence="1">
    <location>
        <begin position="457"/>
        <end position="476"/>
    </location>
</feature>
<dbReference type="AlphaFoldDB" id="A0A1E1KJA8"/>
<keyword evidence="2" id="KW-0812">Transmembrane</keyword>
<feature type="compositionally biased region" description="Gly residues" evidence="1">
    <location>
        <begin position="107"/>
        <end position="116"/>
    </location>
</feature>
<comment type="caution">
    <text evidence="3">The sequence shown here is derived from an EMBL/GenBank/DDBJ whole genome shotgun (WGS) entry which is preliminary data.</text>
</comment>
<feature type="transmembrane region" description="Helical" evidence="2">
    <location>
        <begin position="63"/>
        <end position="86"/>
    </location>
</feature>
<feature type="region of interest" description="Disordered" evidence="1">
    <location>
        <begin position="103"/>
        <end position="134"/>
    </location>
</feature>
<feature type="transmembrane region" description="Helical" evidence="2">
    <location>
        <begin position="25"/>
        <end position="51"/>
    </location>
</feature>
<evidence type="ECO:0008006" key="5">
    <source>
        <dbReference type="Google" id="ProtNLM"/>
    </source>
</evidence>
<feature type="compositionally biased region" description="Polar residues" evidence="1">
    <location>
        <begin position="282"/>
        <end position="302"/>
    </location>
</feature>
<proteinExistence type="predicted"/>
<keyword evidence="2" id="KW-1133">Transmembrane helix</keyword>
<evidence type="ECO:0000256" key="1">
    <source>
        <dbReference type="SAM" id="MobiDB-lite"/>
    </source>
</evidence>